<accession>A0A6I9RVF8</accession>
<dbReference type="PANTHER" id="PTHR35692">
    <property type="entry name" value="F26F24.11"/>
    <property type="match status" value="1"/>
</dbReference>
<keyword evidence="1" id="KW-1185">Reference proteome</keyword>
<proteinExistence type="predicted"/>
<gene>
    <name evidence="2" type="primary">LOC105053541</name>
</gene>
<sequence>MTGNHSRGSPSPPRRTCCFGCSSKRESNIKSNSSGVQGSRLEQGRWGSSEEILTDFSTFSLKEQQRNLKKALKEEEKASREAEKVVEWVKQASARIDVSTIDQLLSGDEKSK</sequence>
<organism evidence="1 2">
    <name type="scientific">Elaeis guineensis var. tenera</name>
    <name type="common">Oil palm</name>
    <dbReference type="NCBI Taxonomy" id="51953"/>
    <lineage>
        <taxon>Eukaryota</taxon>
        <taxon>Viridiplantae</taxon>
        <taxon>Streptophyta</taxon>
        <taxon>Embryophyta</taxon>
        <taxon>Tracheophyta</taxon>
        <taxon>Spermatophyta</taxon>
        <taxon>Magnoliopsida</taxon>
        <taxon>Liliopsida</taxon>
        <taxon>Arecaceae</taxon>
        <taxon>Arecoideae</taxon>
        <taxon>Cocoseae</taxon>
        <taxon>Elaeidinae</taxon>
        <taxon>Elaeis</taxon>
    </lineage>
</organism>
<dbReference type="OrthoDB" id="1936256at2759"/>
<dbReference type="AlphaFoldDB" id="A0A6I9RVF8"/>
<evidence type="ECO:0000313" key="1">
    <source>
        <dbReference type="Proteomes" id="UP000504607"/>
    </source>
</evidence>
<name>A0A6I9RVF8_ELAGV</name>
<reference evidence="2" key="1">
    <citation type="submission" date="2025-08" db="UniProtKB">
        <authorList>
            <consortium name="RefSeq"/>
        </authorList>
    </citation>
    <scope>IDENTIFICATION</scope>
</reference>
<dbReference type="InParanoid" id="A0A6I9RVF8"/>
<dbReference type="PANTHER" id="PTHR35692:SF5">
    <property type="entry name" value="REMORIN C-TERMINAL DOMAIN-CONTAINING PROTEIN"/>
    <property type="match status" value="1"/>
</dbReference>
<dbReference type="Proteomes" id="UP000504607">
    <property type="component" value="Chromosome 11"/>
</dbReference>
<dbReference type="RefSeq" id="XP_010933051.1">
    <property type="nucleotide sequence ID" value="XM_010934749.3"/>
</dbReference>
<evidence type="ECO:0000313" key="2">
    <source>
        <dbReference type="RefSeq" id="XP_010933051.1"/>
    </source>
</evidence>
<protein>
    <submittedName>
        <fullName evidence="2">Uncharacterized protein LOC105053541</fullName>
    </submittedName>
</protein>